<feature type="region of interest" description="Disordered" evidence="1">
    <location>
        <begin position="557"/>
        <end position="678"/>
    </location>
</feature>
<reference evidence="2 3" key="1">
    <citation type="journal article" date="2001" name="Virology">
        <title>The white spot syndrome virus DNA genome sequence.</title>
        <authorList>
            <person name="van Hulten M.C."/>
            <person name="Witteveldt J."/>
            <person name="Peters S."/>
            <person name="Kloosterboer N."/>
            <person name="Tarchini R."/>
            <person name="Fiers M."/>
            <person name="Sandbrink H."/>
            <person name="Lankhorst R.K."/>
            <person name="Vlak J.M."/>
        </authorList>
    </citation>
    <scope>NUCLEOTIDE SEQUENCE [LARGE SCALE GENOMIC DNA]</scope>
    <source>
        <strain evidence="2">WSSV-TH</strain>
    </source>
</reference>
<feature type="compositionally biased region" description="Basic and acidic residues" evidence="1">
    <location>
        <begin position="560"/>
        <end position="569"/>
    </location>
</feature>
<sequence>MDIFLDKSHTGATLLGSYKTQTVKNNSTLKKLKMGAPTNADFTRTVSGVASSLYLVNPGAPSDREKLVLASSYSDSFVYNYKDAVVTAEAPKWCPFNEPALHEHIMNRLEKAGLINRSRFVCNPVKSAGEVCGFRYSGGSTPQNLIFPIGASEINWLVILRNAARFGTVAASAKDAIERIPDLREGGTSKHVAKNAMRRLRVWRAFNWIAEASRSAGMIRYEPFSVGCALYDHEVRRRQLKGSYERNVLFLGDHFCKESTLLADISRGGRSSDFWTIVEAVIRYKNRHARTISNETNAIPEDSSINLEWEDVLVKNQRDTNQGDDSTLEKTLEAAIKEHESIGEKRKKHILEFIKTCLTEEQREMIFKGVGGKGNLSPAHLTNLADAILANNAKAGIWVIMQSLLKQINFSILHLIGYEAQRLLMFKLYMPALLALFISQRGIGDVFLNGVFNLEVMKERAANAKIRDMVSRDAYKNNTNESNNLGNYSQFDIATIYGQMSDCNAIPLSINIGVPLHKSRMNMQDIEKTIQHIVDMGLAKIRVAEENRVARRLLHRRKMQEKAARERAAARQRRLRGEEEEEEEEEEEGEEMEEEEEEAGTSGVNGSGYDQEEEDDGEEEEEEEEEEDEEDSEGEDMNGENNSRKRKNTGNTSSTQQPPQKRQRGKNAPISTKGKRLKERDNIGGFLLATIQNDDRQVNVESIQKLLTARQRKYVKGGKCGDNGLPELLIEKVTNLLDSVFHFRKGSILNSIHANRRSETGVYTTKANCICDYYERNVSKDSSNNTPHSSECIERARERDASCAESNKRPCPVDSNNPEDVEQRMRELIMDPPSLSGVEDSLAIERVLQNEILFTSLVTNPIFNAVLGAEKGDLGRFIVLNNIVKFMNMTIACLVDGDMPMLLDSRGKTKNLLEKGTVKNTRKFFKPNMTAAELNVATAQSAGHQYMNAGHCPEPGIKQMLLPDCIMKLKSIAMEKGRGGRSALHRQKCDHAFCKMLKCLFFNIDPSNAADTFIDPASRATLFRLDDLCRDRKKYKNIDWVKDLLDPVMKGTNKWVGTGEYTNIGRDSNVAAPVDFYTILKYTMIDDGVISVPSRKPNDVYYSTIERADDLLTESRDASCESYRPTLFDARAVLEVNGDGRVPYPSSETVEDLGGEEEEEEITGVIDDSTEIEDVQVQDSNLFDVELFDIPEIEQHQQGGEEEELPSAISEVFASLPADNDSSSPAHIPSFGNSEEGEKSPEPYNIFDSALDQLLDLIDSDGRNNNPKRVDWNSVTIQE</sequence>
<evidence type="ECO:0000313" key="2">
    <source>
        <dbReference type="EMBL" id="AAK77711.1"/>
    </source>
</evidence>
<organism evidence="2 3">
    <name type="scientific">White spot syndrome virus</name>
    <dbReference type="NCBI Taxonomy" id="342409"/>
    <lineage>
        <taxon>Viruses</taxon>
        <taxon>Viruses incertae sedis</taxon>
        <taxon>Naldaviricetes</taxon>
        <taxon>Nimaviridae</taxon>
        <taxon>Whispovirus</taxon>
    </lineage>
</organism>
<evidence type="ECO:0000256" key="1">
    <source>
        <dbReference type="SAM" id="MobiDB-lite"/>
    </source>
</evidence>
<feature type="compositionally biased region" description="Polar residues" evidence="1">
    <location>
        <begin position="649"/>
        <end position="660"/>
    </location>
</feature>
<feature type="region of interest" description="Disordered" evidence="1">
    <location>
        <begin position="1258"/>
        <end position="1279"/>
    </location>
</feature>
<feature type="compositionally biased region" description="Acidic residues" evidence="1">
    <location>
        <begin position="610"/>
        <end position="638"/>
    </location>
</feature>
<protein>
    <submittedName>
        <fullName evidence="2">ORF42</fullName>
    </submittedName>
</protein>
<reference evidence="2 3" key="2">
    <citation type="journal article" date="2005" name="Virus Res.">
        <title>Fitness and virulence of an ancestral White Spot Syndrome Virus isolate from shrimp.</title>
        <authorList>
            <person name="Marks H."/>
            <person name="van Duijse J.J."/>
            <person name="Zuidema D."/>
            <person name="van Hulten M.C."/>
            <person name="Vlak J.M."/>
        </authorList>
    </citation>
    <scope>NUCLEOTIDE SEQUENCE [LARGE SCALE GENOMIC DNA]</scope>
    <source>
        <strain evidence="2">WSSV-TH</strain>
    </source>
</reference>
<proteinExistence type="predicted"/>
<feature type="compositionally biased region" description="Polar residues" evidence="1">
    <location>
        <begin position="1263"/>
        <end position="1279"/>
    </location>
</feature>
<feature type="region of interest" description="Disordered" evidence="1">
    <location>
        <begin position="1214"/>
        <end position="1246"/>
    </location>
</feature>
<name>Q91LJ8_9VIRU</name>
<feature type="compositionally biased region" description="Acidic residues" evidence="1">
    <location>
        <begin position="578"/>
        <end position="599"/>
    </location>
</feature>
<dbReference type="EMBL" id="AF369029">
    <property type="protein sequence ID" value="AAK77711.1"/>
    <property type="molecule type" value="Genomic_DNA"/>
</dbReference>
<feature type="compositionally biased region" description="Acidic residues" evidence="1">
    <location>
        <begin position="1149"/>
        <end position="1159"/>
    </location>
</feature>
<evidence type="ECO:0000313" key="3">
    <source>
        <dbReference type="Proteomes" id="UP000279156"/>
    </source>
</evidence>
<dbReference type="Proteomes" id="UP000279156">
    <property type="component" value="Segment"/>
</dbReference>
<accession>Q91LJ8</accession>
<feature type="region of interest" description="Disordered" evidence="1">
    <location>
        <begin position="1139"/>
        <end position="1159"/>
    </location>
</feature>